<dbReference type="SUPFAM" id="SSF56601">
    <property type="entry name" value="beta-lactamase/transpeptidase-like"/>
    <property type="match status" value="1"/>
</dbReference>
<evidence type="ECO:0000256" key="2">
    <source>
        <dbReference type="ARBA" id="ARBA00022729"/>
    </source>
</evidence>
<dbReference type="InterPro" id="IPR001967">
    <property type="entry name" value="Peptidase_S11_N"/>
</dbReference>
<dbReference type="EMBL" id="JBCEWA010000002">
    <property type="protein sequence ID" value="MEL5987601.1"/>
    <property type="molecule type" value="Genomic_DNA"/>
</dbReference>
<evidence type="ECO:0000313" key="9">
    <source>
        <dbReference type="EMBL" id="MEL5987601.1"/>
    </source>
</evidence>
<dbReference type="PANTHER" id="PTHR21581:SF6">
    <property type="entry name" value="TRAFFICKING PROTEIN PARTICLE COMPLEX SUBUNIT 12"/>
    <property type="match status" value="1"/>
</dbReference>
<accession>A0ABU9LIX9</accession>
<evidence type="ECO:0000256" key="1">
    <source>
        <dbReference type="ARBA" id="ARBA00007164"/>
    </source>
</evidence>
<feature type="domain" description="Peptidase S11 D-alanyl-D-alanine carboxypeptidase A N-terminal" evidence="8">
    <location>
        <begin position="58"/>
        <end position="293"/>
    </location>
</feature>
<sequence length="314" mass="34777">MKKILYISVTAIILSGFIIAVMQVQELFANEKTIQIAMKKSIEEKNKALPIQNINTLKKNIKSKEALLINLNTNQVLYAKEAEKRAYPASLTKLMTVIVALENIPNLQNQVTVPDSIFDYIQQANASIAGFKPNEKVTVEDILYGVMLPSGADASLAIAKYVAGDEKNFVHLMNEKAKELDMDQTHFENVEGLHHDNHYSTAHDLMKLLQYGMKNPTFKEIFSAKQYGVQKTNLRPQGFSFSSTLFNKINPNKKRSFTFVGGKTGYTLESGLSLASVANKKGKTYALITLNAKGAASGEPIHIVDAITLYSAIK</sequence>
<dbReference type="Proteomes" id="UP001398420">
    <property type="component" value="Unassembled WGS sequence"/>
</dbReference>
<keyword evidence="4" id="KW-0133">Cell shape</keyword>
<keyword evidence="10" id="KW-1185">Reference proteome</keyword>
<keyword evidence="6" id="KW-0961">Cell wall biogenesis/degradation</keyword>
<proteinExistence type="inferred from homology"/>
<evidence type="ECO:0000256" key="5">
    <source>
        <dbReference type="ARBA" id="ARBA00022984"/>
    </source>
</evidence>
<dbReference type="Gene3D" id="3.40.710.10">
    <property type="entry name" value="DD-peptidase/beta-lactamase superfamily"/>
    <property type="match status" value="1"/>
</dbReference>
<dbReference type="PRINTS" id="PR00725">
    <property type="entry name" value="DADACBPTASE1"/>
</dbReference>
<comment type="similarity">
    <text evidence="1 7">Belongs to the peptidase S11 family.</text>
</comment>
<comment type="caution">
    <text evidence="9">The sequence shown here is derived from an EMBL/GenBank/DDBJ whole genome shotgun (WGS) entry which is preliminary data.</text>
</comment>
<reference evidence="9 10" key="1">
    <citation type="submission" date="2024-04" db="EMBL/GenBank/DDBJ databases">
        <authorList>
            <person name="Wu Y.S."/>
            <person name="Zhang L."/>
        </authorList>
    </citation>
    <scope>NUCLEOTIDE SEQUENCE [LARGE SCALE GENOMIC DNA]</scope>
    <source>
        <strain evidence="9 10">KG-01</strain>
    </source>
</reference>
<evidence type="ECO:0000313" key="10">
    <source>
        <dbReference type="Proteomes" id="UP001398420"/>
    </source>
</evidence>
<dbReference type="PANTHER" id="PTHR21581">
    <property type="entry name" value="D-ALANYL-D-ALANINE CARBOXYPEPTIDASE"/>
    <property type="match status" value="1"/>
</dbReference>
<keyword evidence="3 9" id="KW-0378">Hydrolase</keyword>
<evidence type="ECO:0000256" key="6">
    <source>
        <dbReference type="ARBA" id="ARBA00023316"/>
    </source>
</evidence>
<organism evidence="9 10">
    <name type="scientific">Kurthia gibsonii</name>
    <dbReference type="NCBI Taxonomy" id="33946"/>
    <lineage>
        <taxon>Bacteria</taxon>
        <taxon>Bacillati</taxon>
        <taxon>Bacillota</taxon>
        <taxon>Bacilli</taxon>
        <taxon>Bacillales</taxon>
        <taxon>Caryophanaceae</taxon>
        <taxon>Kurthia</taxon>
    </lineage>
</organism>
<dbReference type="Pfam" id="PF00768">
    <property type="entry name" value="Peptidase_S11"/>
    <property type="match status" value="1"/>
</dbReference>
<dbReference type="InterPro" id="IPR018044">
    <property type="entry name" value="Peptidase_S11"/>
</dbReference>
<dbReference type="GO" id="GO:0016787">
    <property type="term" value="F:hydrolase activity"/>
    <property type="evidence" value="ECO:0007669"/>
    <property type="project" value="UniProtKB-KW"/>
</dbReference>
<keyword evidence="5" id="KW-0573">Peptidoglycan synthesis</keyword>
<evidence type="ECO:0000256" key="4">
    <source>
        <dbReference type="ARBA" id="ARBA00022960"/>
    </source>
</evidence>
<dbReference type="RefSeq" id="WP_325943212.1">
    <property type="nucleotide sequence ID" value="NZ_JALKQX010000003.1"/>
</dbReference>
<dbReference type="InterPro" id="IPR012338">
    <property type="entry name" value="Beta-lactam/transpept-like"/>
</dbReference>
<name>A0ABU9LIX9_9BACL</name>
<gene>
    <name evidence="9" type="ORF">AAF454_04060</name>
</gene>
<evidence type="ECO:0000259" key="8">
    <source>
        <dbReference type="Pfam" id="PF00768"/>
    </source>
</evidence>
<evidence type="ECO:0000256" key="7">
    <source>
        <dbReference type="RuleBase" id="RU004016"/>
    </source>
</evidence>
<protein>
    <submittedName>
        <fullName evidence="9">Serine hydrolase</fullName>
    </submittedName>
</protein>
<evidence type="ECO:0000256" key="3">
    <source>
        <dbReference type="ARBA" id="ARBA00022801"/>
    </source>
</evidence>
<keyword evidence="2" id="KW-0732">Signal</keyword>